<dbReference type="PANTHER" id="PTHR43253">
    <property type="entry name" value="TRICORN PROTEASE HOMOLOG 2-RELATED"/>
    <property type="match status" value="1"/>
</dbReference>
<proteinExistence type="inferred from homology"/>
<protein>
    <submittedName>
        <fullName evidence="8">Protease-related protein</fullName>
    </submittedName>
</protein>
<dbReference type="PROSITE" id="PS50106">
    <property type="entry name" value="PDZ"/>
    <property type="match status" value="1"/>
</dbReference>
<dbReference type="AlphaFoldDB" id="A0A0B8PCA4"/>
<feature type="domain" description="PDZ" evidence="7">
    <location>
        <begin position="626"/>
        <end position="709"/>
    </location>
</feature>
<dbReference type="Proteomes" id="UP000031670">
    <property type="component" value="Unassembled WGS sequence"/>
</dbReference>
<dbReference type="PANTHER" id="PTHR43253:SF1">
    <property type="entry name" value="TRICORN PROTEASE HOMOLOG 2-RELATED"/>
    <property type="match status" value="1"/>
</dbReference>
<reference evidence="8 9" key="1">
    <citation type="submission" date="2015-01" db="EMBL/GenBank/DDBJ databases">
        <title>Vibrio sp. C5 JCM 19232 whole genome shotgun sequence.</title>
        <authorList>
            <person name="Sawabe T."/>
            <person name="Meirelles P."/>
            <person name="Feng G."/>
            <person name="Sayaka M."/>
            <person name="Hattori M."/>
            <person name="Ohkuma M."/>
        </authorList>
    </citation>
    <scope>NUCLEOTIDE SEQUENCE [LARGE SCALE GENOMIC DNA]</scope>
    <source>
        <strain evidence="8 9">JCM19232</strain>
    </source>
</reference>
<dbReference type="InterPro" id="IPR028204">
    <property type="entry name" value="Tricorn_C1"/>
</dbReference>
<organism evidence="8 9">
    <name type="scientific">Vibrio ishigakensis</name>
    <dbReference type="NCBI Taxonomy" id="1481914"/>
    <lineage>
        <taxon>Bacteria</taxon>
        <taxon>Pseudomonadati</taxon>
        <taxon>Pseudomonadota</taxon>
        <taxon>Gammaproteobacteria</taxon>
        <taxon>Vibrionales</taxon>
        <taxon>Vibrionaceae</taxon>
        <taxon>Vibrio</taxon>
    </lineage>
</organism>
<comment type="subcellular location">
    <subcellularLocation>
        <location evidence="1">Cytoplasm</location>
    </subcellularLocation>
</comment>
<dbReference type="SUPFAM" id="SSF52096">
    <property type="entry name" value="ClpP/crotonase"/>
    <property type="match status" value="1"/>
</dbReference>
<dbReference type="Pfam" id="PF03572">
    <property type="entry name" value="Peptidase_S41"/>
    <property type="match status" value="1"/>
</dbReference>
<dbReference type="InterPro" id="IPR029045">
    <property type="entry name" value="ClpP/crotonase-like_dom_sf"/>
</dbReference>
<gene>
    <name evidence="8" type="ORF">JCM19232_852</name>
</gene>
<dbReference type="InterPro" id="IPR036034">
    <property type="entry name" value="PDZ_sf"/>
</dbReference>
<dbReference type="GO" id="GO:0008236">
    <property type="term" value="F:serine-type peptidase activity"/>
    <property type="evidence" value="ECO:0007669"/>
    <property type="project" value="UniProtKB-KW"/>
</dbReference>
<dbReference type="Pfam" id="PF07676">
    <property type="entry name" value="PD40"/>
    <property type="match status" value="1"/>
</dbReference>
<evidence type="ECO:0000256" key="3">
    <source>
        <dbReference type="ARBA" id="ARBA00022490"/>
    </source>
</evidence>
<dbReference type="Pfam" id="PF26550">
    <property type="entry name" value="Tricorn_2nd"/>
    <property type="match status" value="1"/>
</dbReference>
<comment type="caution">
    <text evidence="8">The sequence shown here is derived from an EMBL/GenBank/DDBJ whole genome shotgun (WGS) entry which is preliminary data.</text>
</comment>
<dbReference type="InterPro" id="IPR011659">
    <property type="entry name" value="WD40"/>
</dbReference>
<evidence type="ECO:0000256" key="2">
    <source>
        <dbReference type="ARBA" id="ARBA00008524"/>
    </source>
</evidence>
<evidence type="ECO:0000256" key="6">
    <source>
        <dbReference type="ARBA" id="ARBA00022825"/>
    </source>
</evidence>
<dbReference type="InterPro" id="IPR005151">
    <property type="entry name" value="Tail-specific_protease"/>
</dbReference>
<evidence type="ECO:0000256" key="1">
    <source>
        <dbReference type="ARBA" id="ARBA00004496"/>
    </source>
</evidence>
<dbReference type="GO" id="GO:0005737">
    <property type="term" value="C:cytoplasm"/>
    <property type="evidence" value="ECO:0007669"/>
    <property type="project" value="UniProtKB-SubCell"/>
</dbReference>
<dbReference type="EMBL" id="BBSA01000001">
    <property type="protein sequence ID" value="GAM60519.1"/>
    <property type="molecule type" value="Genomic_DNA"/>
</dbReference>
<evidence type="ECO:0000256" key="5">
    <source>
        <dbReference type="ARBA" id="ARBA00022801"/>
    </source>
</evidence>
<dbReference type="InterPro" id="IPR011042">
    <property type="entry name" value="6-blade_b-propeller_TolB-like"/>
</dbReference>
<name>A0A0B8PCA4_9VIBR</name>
<keyword evidence="6" id="KW-0720">Serine protease</keyword>
<dbReference type="CDD" id="cd07562">
    <property type="entry name" value="Peptidase_S41_TRI"/>
    <property type="match status" value="1"/>
</dbReference>
<dbReference type="Pfam" id="PF14684">
    <property type="entry name" value="Tricorn_C1"/>
    <property type="match status" value="1"/>
</dbReference>
<dbReference type="SUPFAM" id="SSF63829">
    <property type="entry name" value="Calcium-dependent phosphotriesterase"/>
    <property type="match status" value="1"/>
</dbReference>
<dbReference type="Gene3D" id="2.120.10.60">
    <property type="entry name" value="Tricorn protease N-terminal domain"/>
    <property type="match status" value="1"/>
</dbReference>
<sequence>MRIGRSDKNVNDGFFGEAFYLYSVGSKGGREKLELANGISSFASAHNKQGYLYTNRPSFVEQAYRKHHTSSAARDIWLYQGGKHLQLTQFKGEDRDAHWSSDDLAMYYLSERSGSFNVWRKGLDSSNSEPTQQTFFKDFPVRALSVSNKDDLVFSYDGDIWLKAKDDEKSHKVDIHIRKLGMKDGSRNVNLKYEISEFAISPTAPEAAIVARGDIFVVSMRSGNIVRVTHTPEKEASVSFSADGKSLYYTSERNGNWDIYKSEIAPTDESFITSSNINEQAITQTDVDETQPLLSPDNGKLAYRVNSNSLVVENLKDNSTETLISAKEFYSYEASDWHYSWSPDSRYMVSRLGTVLGKNQIALFDTSGKQDKIVLNNSGFIKYSPKFSQDGQIVYWFTPRDGNTELDGSPVAGDIYALALNPVADYNWFRPDDGTDIKSGKKDDDKSTQFEANGLDNRLHRLTPFSLDIKNMFLSPDNKDLLVVYSQKDNYVFADINTKTGEFNQMFTRPKNAVKDVQMSPSNDALVILGNGMIDKVTLANHKSDAKYFDVQAEFNFGKERDYIFNHVWRMTKNRFYDKALHGVDWDALGQSYSRYLPSIHTYPEFAEMLSEMVGELNASHTGANYFRAGRNREKVASLGVFYDDTYQGEGIKIDKVLPNGPADLPNSPISDGSIITAVNGKTIAKDKDIYPYLRNLEGKLTTLTVKAPDSDKTDTVQVFPIDQYKESKLSYSYWNNTRKSLTNKLSEGRIGYIHVQQMESEDYKKLVDKLFGENQDKDAVVIDIRYNTGGNIHDQFIDLLSGVDYGEAVSRDGYKAANFPLRRWTKPTILLANPSSYSDASVVAKLYQDNKLGKLVGDAVPGTGTFVNWQTQQEPLLQYGVPQLGIKDSKGKWLENQDIILMYWFTTTQRALLEIEMCS</sequence>
<dbReference type="InterPro" id="IPR001478">
    <property type="entry name" value="PDZ"/>
</dbReference>
<dbReference type="Gene3D" id="3.30.750.44">
    <property type="match status" value="1"/>
</dbReference>
<keyword evidence="3" id="KW-0963">Cytoplasm</keyword>
<accession>A0A0B8PCA4</accession>
<dbReference type="Gene3D" id="3.90.226.10">
    <property type="entry name" value="2-enoyl-CoA Hydratase, Chain A, domain 1"/>
    <property type="match status" value="1"/>
</dbReference>
<keyword evidence="4 8" id="KW-0645">Protease</keyword>
<dbReference type="SMART" id="SM00245">
    <property type="entry name" value="TSPc"/>
    <property type="match status" value="1"/>
</dbReference>
<comment type="similarity">
    <text evidence="2">Belongs to the peptidase S41B family.</text>
</comment>
<dbReference type="GO" id="GO:0006508">
    <property type="term" value="P:proteolysis"/>
    <property type="evidence" value="ECO:0007669"/>
    <property type="project" value="UniProtKB-KW"/>
</dbReference>
<evidence type="ECO:0000313" key="8">
    <source>
        <dbReference type="EMBL" id="GAM60519.1"/>
    </source>
</evidence>
<dbReference type="InterPro" id="IPR012393">
    <property type="entry name" value="Tricorn_protease"/>
</dbReference>
<dbReference type="Gene3D" id="2.120.10.30">
    <property type="entry name" value="TolB, C-terminal domain"/>
    <property type="match status" value="2"/>
</dbReference>
<dbReference type="SUPFAM" id="SSF50156">
    <property type="entry name" value="PDZ domain-like"/>
    <property type="match status" value="1"/>
</dbReference>
<evidence type="ECO:0000259" key="7">
    <source>
        <dbReference type="PROSITE" id="PS50106"/>
    </source>
</evidence>
<dbReference type="SUPFAM" id="SSF69304">
    <property type="entry name" value="Tricorn protease N-terminal domain"/>
    <property type="match status" value="1"/>
</dbReference>
<evidence type="ECO:0000313" key="9">
    <source>
        <dbReference type="Proteomes" id="UP000031670"/>
    </source>
</evidence>
<keyword evidence="5" id="KW-0378">Hydrolase</keyword>
<dbReference type="Gene3D" id="2.30.42.10">
    <property type="match status" value="1"/>
</dbReference>
<reference evidence="8 9" key="2">
    <citation type="submission" date="2015-01" db="EMBL/GenBank/DDBJ databases">
        <authorList>
            <consortium name="NBRP consortium"/>
            <person name="Sawabe T."/>
            <person name="Meirelles P."/>
            <person name="Feng G."/>
            <person name="Sayaka M."/>
            <person name="Hattori M."/>
            <person name="Ohkuma M."/>
        </authorList>
    </citation>
    <scope>NUCLEOTIDE SEQUENCE [LARGE SCALE GENOMIC DNA]</scope>
    <source>
        <strain evidence="8 9">JCM19232</strain>
    </source>
</reference>
<evidence type="ECO:0000256" key="4">
    <source>
        <dbReference type="ARBA" id="ARBA00022670"/>
    </source>
</evidence>